<dbReference type="InterPro" id="IPR001851">
    <property type="entry name" value="ABC_transp_permease"/>
</dbReference>
<evidence type="ECO:0000313" key="11">
    <source>
        <dbReference type="Proteomes" id="UP000192936"/>
    </source>
</evidence>
<dbReference type="InterPro" id="IPR052157">
    <property type="entry name" value="BCAA_transport_permease"/>
</dbReference>
<dbReference type="Pfam" id="PF02653">
    <property type="entry name" value="BPD_transp_2"/>
    <property type="match status" value="1"/>
</dbReference>
<accession>A0A1X7HKW6</accession>
<name>A0A1X7HKW6_9PROT</name>
<feature type="transmembrane region" description="Helical" evidence="9">
    <location>
        <begin position="263"/>
        <end position="281"/>
    </location>
</feature>
<keyword evidence="2" id="KW-0813">Transport</keyword>
<feature type="transmembrane region" description="Helical" evidence="9">
    <location>
        <begin position="137"/>
        <end position="161"/>
    </location>
</feature>
<evidence type="ECO:0000256" key="6">
    <source>
        <dbReference type="ARBA" id="ARBA00022989"/>
    </source>
</evidence>
<dbReference type="PANTHER" id="PTHR11795">
    <property type="entry name" value="BRANCHED-CHAIN AMINO ACID TRANSPORT SYSTEM PERMEASE PROTEIN LIVH"/>
    <property type="match status" value="1"/>
</dbReference>
<dbReference type="GO" id="GO:0005886">
    <property type="term" value="C:plasma membrane"/>
    <property type="evidence" value="ECO:0007669"/>
    <property type="project" value="UniProtKB-SubCell"/>
</dbReference>
<keyword evidence="6 9" id="KW-1133">Transmembrane helix</keyword>
<evidence type="ECO:0000256" key="9">
    <source>
        <dbReference type="SAM" id="Phobius"/>
    </source>
</evidence>
<evidence type="ECO:0000256" key="2">
    <source>
        <dbReference type="ARBA" id="ARBA00022448"/>
    </source>
</evidence>
<evidence type="ECO:0000256" key="5">
    <source>
        <dbReference type="ARBA" id="ARBA00022970"/>
    </source>
</evidence>
<dbReference type="OrthoDB" id="9807115at2"/>
<dbReference type="GO" id="GO:0006865">
    <property type="term" value="P:amino acid transport"/>
    <property type="evidence" value="ECO:0007669"/>
    <property type="project" value="UniProtKB-KW"/>
</dbReference>
<feature type="transmembrane region" description="Helical" evidence="9">
    <location>
        <begin position="193"/>
        <end position="215"/>
    </location>
</feature>
<gene>
    <name evidence="10" type="ORF">SAMN02982917_6438</name>
</gene>
<keyword evidence="5" id="KW-0029">Amino-acid transport</keyword>
<evidence type="ECO:0000256" key="4">
    <source>
        <dbReference type="ARBA" id="ARBA00022692"/>
    </source>
</evidence>
<evidence type="ECO:0000256" key="3">
    <source>
        <dbReference type="ARBA" id="ARBA00022475"/>
    </source>
</evidence>
<comment type="similarity">
    <text evidence="8">Belongs to the binding-protein-dependent transport system permease family. LivHM subfamily.</text>
</comment>
<evidence type="ECO:0000256" key="1">
    <source>
        <dbReference type="ARBA" id="ARBA00004651"/>
    </source>
</evidence>
<reference evidence="10 11" key="1">
    <citation type="submission" date="2017-04" db="EMBL/GenBank/DDBJ databases">
        <authorList>
            <person name="Afonso C.L."/>
            <person name="Miller P.J."/>
            <person name="Scott M.A."/>
            <person name="Spackman E."/>
            <person name="Goraichik I."/>
            <person name="Dimitrov K.M."/>
            <person name="Suarez D.L."/>
            <person name="Swayne D.E."/>
        </authorList>
    </citation>
    <scope>NUCLEOTIDE SEQUENCE [LARGE SCALE GENOMIC DNA]</scope>
    <source>
        <strain evidence="10 11">A2P</strain>
    </source>
</reference>
<feature type="transmembrane region" description="Helical" evidence="9">
    <location>
        <begin position="64"/>
        <end position="86"/>
    </location>
</feature>
<feature type="transmembrane region" description="Helical" evidence="9">
    <location>
        <begin position="227"/>
        <end position="251"/>
    </location>
</feature>
<evidence type="ECO:0000256" key="8">
    <source>
        <dbReference type="ARBA" id="ARBA00037998"/>
    </source>
</evidence>
<proteinExistence type="inferred from homology"/>
<dbReference type="PANTHER" id="PTHR11795:SF445">
    <property type="entry name" value="AMINO ACID ABC TRANSPORTER PERMEASE PROTEIN"/>
    <property type="match status" value="1"/>
</dbReference>
<comment type="subcellular location">
    <subcellularLocation>
        <location evidence="1">Cell membrane</location>
        <topology evidence="1">Multi-pass membrane protein</topology>
    </subcellularLocation>
</comment>
<dbReference type="CDD" id="cd06582">
    <property type="entry name" value="TM_PBP1_LivH_like"/>
    <property type="match status" value="1"/>
</dbReference>
<dbReference type="AlphaFoldDB" id="A0A1X7HKW6"/>
<dbReference type="GO" id="GO:0022857">
    <property type="term" value="F:transmembrane transporter activity"/>
    <property type="evidence" value="ECO:0007669"/>
    <property type="project" value="InterPro"/>
</dbReference>
<sequence length="293" mass="30633">MESTLLVQSLLLALTTAGLYAAIASGLTLEFGVTGIINFAHGEFVMLGAFLTYFLYEAVGVPPLAGMVLSGLAMTALSWLVFDGFLSRVLKQDEHNQILATIGLSILLINLAMIAWTPDARVMHAPPLLPPLQLGDVIVPGNNLVVLLVGIALYAGMIWFMRHTRQGLLLRLAADDPQLAVLAGVDVTRMFRLSFLIGGLTAGVSGGLVALILYVQPLVGVDLVMRAFAIVALGGLGSIGGALIGAVLLSAAENLTATFVPGGGSWGYGVAFVIIVLVLVVRPTGLFGSERRA</sequence>
<evidence type="ECO:0000313" key="10">
    <source>
        <dbReference type="EMBL" id="SMF88547.1"/>
    </source>
</evidence>
<dbReference type="Proteomes" id="UP000192936">
    <property type="component" value="Unassembled WGS sequence"/>
</dbReference>
<keyword evidence="3" id="KW-1003">Cell membrane</keyword>
<protein>
    <submittedName>
        <fullName evidence="10">Branched-chain amino acid transport system permease protein</fullName>
    </submittedName>
</protein>
<dbReference type="EMBL" id="FXAK01000009">
    <property type="protein sequence ID" value="SMF88547.1"/>
    <property type="molecule type" value="Genomic_DNA"/>
</dbReference>
<feature type="transmembrane region" description="Helical" evidence="9">
    <location>
        <begin position="98"/>
        <end position="117"/>
    </location>
</feature>
<dbReference type="STRING" id="286727.SAMN02982917_6438"/>
<evidence type="ECO:0000256" key="7">
    <source>
        <dbReference type="ARBA" id="ARBA00023136"/>
    </source>
</evidence>
<organism evidence="10 11">
    <name type="scientific">Azospirillum oryzae</name>
    <dbReference type="NCBI Taxonomy" id="286727"/>
    <lineage>
        <taxon>Bacteria</taxon>
        <taxon>Pseudomonadati</taxon>
        <taxon>Pseudomonadota</taxon>
        <taxon>Alphaproteobacteria</taxon>
        <taxon>Rhodospirillales</taxon>
        <taxon>Azospirillaceae</taxon>
        <taxon>Azospirillum</taxon>
    </lineage>
</organism>
<keyword evidence="4 9" id="KW-0812">Transmembrane</keyword>
<dbReference type="RefSeq" id="WP_085091283.1">
    <property type="nucleotide sequence ID" value="NZ_FXAK01000009.1"/>
</dbReference>
<keyword evidence="7 9" id="KW-0472">Membrane</keyword>